<dbReference type="RefSeq" id="WP_046234625.1">
    <property type="nucleotide sequence ID" value="NZ_FONN01000042.1"/>
</dbReference>
<reference evidence="2" key="1">
    <citation type="submission" date="2016-10" db="EMBL/GenBank/DDBJ databases">
        <authorList>
            <person name="Varghese N."/>
            <person name="Submissions S."/>
        </authorList>
    </citation>
    <scope>NUCLEOTIDE SEQUENCE [LARGE SCALE GENOMIC DNA]</scope>
    <source>
        <strain evidence="2">CGMCC 1.10223</strain>
    </source>
</reference>
<name>A0A1I2ITR2_9BACL</name>
<proteinExistence type="predicted"/>
<dbReference type="Proteomes" id="UP000183410">
    <property type="component" value="Unassembled WGS sequence"/>
</dbReference>
<dbReference type="OrthoDB" id="9888038at2"/>
<protein>
    <submittedName>
        <fullName evidence="1">Uncharacterized protein</fullName>
    </submittedName>
</protein>
<keyword evidence="2" id="KW-1185">Reference proteome</keyword>
<dbReference type="EMBL" id="FONN01000042">
    <property type="protein sequence ID" value="SFF45684.1"/>
    <property type="molecule type" value="Genomic_DNA"/>
</dbReference>
<evidence type="ECO:0000313" key="1">
    <source>
        <dbReference type="EMBL" id="SFF45684.1"/>
    </source>
</evidence>
<dbReference type="AlphaFoldDB" id="A0A1I2ITR2"/>
<accession>A0A1I2ITR2</accession>
<gene>
    <name evidence="1" type="ORF">SAMN04487969_1423</name>
</gene>
<sequence length="269" mass="31093">MEVCLCGSRKPPNQCCIPTNPPIHMEIPPFIRSSKLHRVGYPKIVNQVQIRYGVEKGPAILAQVDPLIADALGFDLKKIHLDNATERNTIIFPLHAIRYHLKQFMHRLRYIQREITKLARRTASDPLIELIQCEDVPLRCEFEAFISRMAAYLDAMGRYIAKMLKISVKNHGSHNRIQNYLRNGTGGKREEHQAILQAYETHAKWSKKLLNIRNEIMHEGMSMDMTIPENYFESRIFDPTLDGESVEELVLTFWSKVLELTRSLILLTS</sequence>
<evidence type="ECO:0000313" key="2">
    <source>
        <dbReference type="Proteomes" id="UP000183410"/>
    </source>
</evidence>
<organism evidence="1 2">
    <name type="scientific">Paenibacillus algorifonticola</name>
    <dbReference type="NCBI Taxonomy" id="684063"/>
    <lineage>
        <taxon>Bacteria</taxon>
        <taxon>Bacillati</taxon>
        <taxon>Bacillota</taxon>
        <taxon>Bacilli</taxon>
        <taxon>Bacillales</taxon>
        <taxon>Paenibacillaceae</taxon>
        <taxon>Paenibacillus</taxon>
    </lineage>
</organism>